<feature type="region of interest" description="Disordered" evidence="1">
    <location>
        <begin position="1"/>
        <end position="39"/>
    </location>
</feature>
<dbReference type="RefSeq" id="XP_013898390.1">
    <property type="nucleotide sequence ID" value="XM_014042936.1"/>
</dbReference>
<protein>
    <submittedName>
        <fullName evidence="2">Uncharacterized protein</fullName>
    </submittedName>
</protein>
<evidence type="ECO:0000313" key="3">
    <source>
        <dbReference type="Proteomes" id="UP000054498"/>
    </source>
</evidence>
<dbReference type="OrthoDB" id="537003at2759"/>
<accession>A0A0D2MYZ0</accession>
<feature type="compositionally biased region" description="Polar residues" evidence="1">
    <location>
        <begin position="1"/>
        <end position="18"/>
    </location>
</feature>
<dbReference type="GeneID" id="25741468"/>
<sequence>MRVTSQAMQYDASPSTQLPPCAASLTPDEALPPPSGGAGDSVARQHYGRVIAALLYAHNLVTPLCWGSWTAYGGAPIAGSPAARDAAYVHALIHRQEGSCDGEFGSGWSNANYWYSSASAASHPIAPRLADAARRLAQGDAELEKAAASLTAAGGGGAAGKGGAGGTWDPLRFVGLCARAAEGGDARLLGYCGQLMGREVELLLDHCYEAAAAAAAGRKT</sequence>
<proteinExistence type="predicted"/>
<dbReference type="KEGG" id="mng:MNEG_8592"/>
<evidence type="ECO:0000313" key="2">
    <source>
        <dbReference type="EMBL" id="KIY99370.1"/>
    </source>
</evidence>
<reference evidence="2 3" key="1">
    <citation type="journal article" date="2013" name="BMC Genomics">
        <title>Reconstruction of the lipid metabolism for the microalga Monoraphidium neglectum from its genome sequence reveals characteristics suitable for biofuel production.</title>
        <authorList>
            <person name="Bogen C."/>
            <person name="Al-Dilaimi A."/>
            <person name="Albersmeier A."/>
            <person name="Wichmann J."/>
            <person name="Grundmann M."/>
            <person name="Rupp O."/>
            <person name="Lauersen K.J."/>
            <person name="Blifernez-Klassen O."/>
            <person name="Kalinowski J."/>
            <person name="Goesmann A."/>
            <person name="Mussgnug J.H."/>
            <person name="Kruse O."/>
        </authorList>
    </citation>
    <scope>NUCLEOTIDE SEQUENCE [LARGE SCALE GENOMIC DNA]</scope>
    <source>
        <strain evidence="2 3">SAG 48.87</strain>
    </source>
</reference>
<dbReference type="AlphaFoldDB" id="A0A0D2MYZ0"/>
<name>A0A0D2MYZ0_9CHLO</name>
<dbReference type="EMBL" id="KK101868">
    <property type="protein sequence ID" value="KIY99370.1"/>
    <property type="molecule type" value="Genomic_DNA"/>
</dbReference>
<evidence type="ECO:0000256" key="1">
    <source>
        <dbReference type="SAM" id="MobiDB-lite"/>
    </source>
</evidence>
<dbReference type="Proteomes" id="UP000054498">
    <property type="component" value="Unassembled WGS sequence"/>
</dbReference>
<gene>
    <name evidence="2" type="ORF">MNEG_8592</name>
</gene>
<organism evidence="2 3">
    <name type="scientific">Monoraphidium neglectum</name>
    <dbReference type="NCBI Taxonomy" id="145388"/>
    <lineage>
        <taxon>Eukaryota</taxon>
        <taxon>Viridiplantae</taxon>
        <taxon>Chlorophyta</taxon>
        <taxon>core chlorophytes</taxon>
        <taxon>Chlorophyceae</taxon>
        <taxon>CS clade</taxon>
        <taxon>Sphaeropleales</taxon>
        <taxon>Selenastraceae</taxon>
        <taxon>Monoraphidium</taxon>
    </lineage>
</organism>
<keyword evidence="3" id="KW-1185">Reference proteome</keyword>